<keyword evidence="5" id="KW-1185">Reference proteome</keyword>
<dbReference type="CDD" id="cd04301">
    <property type="entry name" value="NAT_SF"/>
    <property type="match status" value="1"/>
</dbReference>
<evidence type="ECO:0000313" key="5">
    <source>
        <dbReference type="Proteomes" id="UP001356308"/>
    </source>
</evidence>
<dbReference type="Proteomes" id="UP001356308">
    <property type="component" value="Unassembled WGS sequence"/>
</dbReference>
<comment type="caution">
    <text evidence="4">The sequence shown here is derived from an EMBL/GenBank/DDBJ whole genome shotgun (WGS) entry which is preliminary data.</text>
</comment>
<feature type="domain" description="N-acetyltransferase" evidence="3">
    <location>
        <begin position="2"/>
        <end position="154"/>
    </location>
</feature>
<dbReference type="PANTHER" id="PTHR43072:SF23">
    <property type="entry name" value="UPF0039 PROTEIN C11D3.02C"/>
    <property type="match status" value="1"/>
</dbReference>
<proteinExistence type="predicted"/>
<dbReference type="PROSITE" id="PS51186">
    <property type="entry name" value="GNAT"/>
    <property type="match status" value="1"/>
</dbReference>
<accession>A0ABU7IPT7</accession>
<gene>
    <name evidence="4" type="ORF">V1I91_02795</name>
</gene>
<keyword evidence="1" id="KW-0808">Transferase</keyword>
<dbReference type="PANTHER" id="PTHR43072">
    <property type="entry name" value="N-ACETYLTRANSFERASE"/>
    <property type="match status" value="1"/>
</dbReference>
<name>A0ABU7IPT7_9FLAO</name>
<reference evidence="4 5" key="1">
    <citation type="submission" date="2024-01" db="EMBL/GenBank/DDBJ databases">
        <title>Maribacter spp. originated from different algae showed divergent polysaccharides utilization ability.</title>
        <authorList>
            <person name="Wang H."/>
            <person name="Wu Y."/>
        </authorList>
    </citation>
    <scope>NUCLEOTIDE SEQUENCE [LARGE SCALE GENOMIC DNA]</scope>
    <source>
        <strain evidence="4 5">PR1</strain>
    </source>
</reference>
<evidence type="ECO:0000259" key="3">
    <source>
        <dbReference type="PROSITE" id="PS51186"/>
    </source>
</evidence>
<dbReference type="RefSeq" id="WP_330097971.1">
    <property type="nucleotide sequence ID" value="NZ_JAZDDG010000001.1"/>
</dbReference>
<evidence type="ECO:0000256" key="2">
    <source>
        <dbReference type="ARBA" id="ARBA00023315"/>
    </source>
</evidence>
<dbReference type="Pfam" id="PF00583">
    <property type="entry name" value="Acetyltransf_1"/>
    <property type="match status" value="1"/>
</dbReference>
<sequence>MNLIRTMLASDWGQVSKIYKEGIDTGFATFETKIPTYDNWDKVHLKNCRFVGIQKDQITGWAALSPVSSRNVYRGVAEVSVYIAKDFRGLGIGKALMKHLILESEKEGIWTLQSGIFPSNSKSIKLHESLGFRHIGKRERVGKLHGVWIDNVLYERRSKVVGLD</sequence>
<dbReference type="InterPro" id="IPR000182">
    <property type="entry name" value="GNAT_dom"/>
</dbReference>
<dbReference type="EMBL" id="JAZDDG010000001">
    <property type="protein sequence ID" value="MEE1974979.1"/>
    <property type="molecule type" value="Genomic_DNA"/>
</dbReference>
<dbReference type="SUPFAM" id="SSF55729">
    <property type="entry name" value="Acyl-CoA N-acyltransferases (Nat)"/>
    <property type="match status" value="1"/>
</dbReference>
<organism evidence="4 5">
    <name type="scientific">Maribacter cobaltidurans</name>
    <dbReference type="NCBI Taxonomy" id="1178778"/>
    <lineage>
        <taxon>Bacteria</taxon>
        <taxon>Pseudomonadati</taxon>
        <taxon>Bacteroidota</taxon>
        <taxon>Flavobacteriia</taxon>
        <taxon>Flavobacteriales</taxon>
        <taxon>Flavobacteriaceae</taxon>
        <taxon>Maribacter</taxon>
    </lineage>
</organism>
<dbReference type="Gene3D" id="3.40.630.30">
    <property type="match status" value="1"/>
</dbReference>
<protein>
    <submittedName>
        <fullName evidence="4">N-acetyltransferase family protein</fullName>
    </submittedName>
</protein>
<dbReference type="InterPro" id="IPR016181">
    <property type="entry name" value="Acyl_CoA_acyltransferase"/>
</dbReference>
<evidence type="ECO:0000256" key="1">
    <source>
        <dbReference type="ARBA" id="ARBA00022679"/>
    </source>
</evidence>
<evidence type="ECO:0000313" key="4">
    <source>
        <dbReference type="EMBL" id="MEE1974979.1"/>
    </source>
</evidence>
<keyword evidence="2" id="KW-0012">Acyltransferase</keyword>